<evidence type="ECO:0000313" key="3">
    <source>
        <dbReference type="Proteomes" id="UP000591272"/>
    </source>
</evidence>
<dbReference type="SUPFAM" id="SSF55729">
    <property type="entry name" value="Acyl-CoA N-acyltransferases (Nat)"/>
    <property type="match status" value="1"/>
</dbReference>
<dbReference type="Gene3D" id="3.40.630.30">
    <property type="match status" value="1"/>
</dbReference>
<keyword evidence="3" id="KW-1185">Reference proteome</keyword>
<dbReference type="GO" id="GO:0016747">
    <property type="term" value="F:acyltransferase activity, transferring groups other than amino-acyl groups"/>
    <property type="evidence" value="ECO:0007669"/>
    <property type="project" value="InterPro"/>
</dbReference>
<accession>A0A7Y9G5S5</accession>
<dbReference type="Pfam" id="PF00583">
    <property type="entry name" value="Acetyltransf_1"/>
    <property type="match status" value="1"/>
</dbReference>
<organism evidence="2 3">
    <name type="scientific">Actinomadura citrea</name>
    <dbReference type="NCBI Taxonomy" id="46158"/>
    <lineage>
        <taxon>Bacteria</taxon>
        <taxon>Bacillati</taxon>
        <taxon>Actinomycetota</taxon>
        <taxon>Actinomycetes</taxon>
        <taxon>Streptosporangiales</taxon>
        <taxon>Thermomonosporaceae</taxon>
        <taxon>Actinomadura</taxon>
    </lineage>
</organism>
<dbReference type="PROSITE" id="PS51186">
    <property type="entry name" value="GNAT"/>
    <property type="match status" value="1"/>
</dbReference>
<evidence type="ECO:0000313" key="2">
    <source>
        <dbReference type="EMBL" id="NYE10427.1"/>
    </source>
</evidence>
<sequence>MARTDAESLAGFLTGLSPETRRFSTFDGHDLAAARELCSAIARYDKLRLVLEEEASGGIVGLLEFSLSLPQNDVARYRKAGIHLDEGTDCRFGPTLADEHQGKGLATQVFPLICEVARRLGKRRIILWGGVLADNPRAIRYYEKNGFRTVGSFTGPDGQRSLDMILDIIPR</sequence>
<dbReference type="InterPro" id="IPR000182">
    <property type="entry name" value="GNAT_dom"/>
</dbReference>
<name>A0A7Y9G5S5_9ACTN</name>
<gene>
    <name evidence="2" type="ORF">BJ999_000723</name>
</gene>
<dbReference type="Proteomes" id="UP000591272">
    <property type="component" value="Unassembled WGS sequence"/>
</dbReference>
<evidence type="ECO:0000259" key="1">
    <source>
        <dbReference type="PROSITE" id="PS51186"/>
    </source>
</evidence>
<reference evidence="2 3" key="1">
    <citation type="submission" date="2020-07" db="EMBL/GenBank/DDBJ databases">
        <title>Sequencing the genomes of 1000 actinobacteria strains.</title>
        <authorList>
            <person name="Klenk H.-P."/>
        </authorList>
    </citation>
    <scope>NUCLEOTIDE SEQUENCE [LARGE SCALE GENOMIC DNA]</scope>
    <source>
        <strain evidence="2 3">DSM 43461</strain>
    </source>
</reference>
<comment type="caution">
    <text evidence="2">The sequence shown here is derived from an EMBL/GenBank/DDBJ whole genome shotgun (WGS) entry which is preliminary data.</text>
</comment>
<dbReference type="EMBL" id="JACCBT010000001">
    <property type="protein sequence ID" value="NYE10427.1"/>
    <property type="molecule type" value="Genomic_DNA"/>
</dbReference>
<feature type="domain" description="N-acetyltransferase" evidence="1">
    <location>
        <begin position="1"/>
        <end position="169"/>
    </location>
</feature>
<dbReference type="AlphaFoldDB" id="A0A7Y9G5S5"/>
<dbReference type="InterPro" id="IPR016181">
    <property type="entry name" value="Acyl_CoA_acyltransferase"/>
</dbReference>
<protein>
    <submittedName>
        <fullName evidence="2">RimJ/RimL family protein N-acetyltransferase</fullName>
    </submittedName>
</protein>
<keyword evidence="2" id="KW-0808">Transferase</keyword>
<proteinExistence type="predicted"/>